<evidence type="ECO:0000256" key="1">
    <source>
        <dbReference type="ARBA" id="ARBA00022553"/>
    </source>
</evidence>
<name>A0A158CPQ2_9BURK</name>
<dbReference type="PROSITE" id="PS50110">
    <property type="entry name" value="RESPONSE_REGULATORY"/>
    <property type="match status" value="1"/>
</dbReference>
<dbReference type="Proteomes" id="UP000054624">
    <property type="component" value="Unassembled WGS sequence"/>
</dbReference>
<keyword evidence="5" id="KW-1185">Reference proteome</keyword>
<dbReference type="STRING" id="1777137.AWB76_05828"/>
<dbReference type="AlphaFoldDB" id="A0A158CPQ2"/>
<feature type="modified residue" description="4-aspartylphosphate" evidence="2">
    <location>
        <position position="63"/>
    </location>
</feature>
<dbReference type="PANTHER" id="PTHR44591">
    <property type="entry name" value="STRESS RESPONSE REGULATOR PROTEIN 1"/>
    <property type="match status" value="1"/>
</dbReference>
<evidence type="ECO:0000259" key="3">
    <source>
        <dbReference type="PROSITE" id="PS50110"/>
    </source>
</evidence>
<gene>
    <name evidence="4" type="ORF">AWB76_05828</name>
</gene>
<dbReference type="Gene3D" id="3.40.50.2300">
    <property type="match status" value="1"/>
</dbReference>
<proteinExistence type="predicted"/>
<dbReference type="EMBL" id="FCOI02000026">
    <property type="protein sequence ID" value="SAK84322.1"/>
    <property type="molecule type" value="Genomic_DNA"/>
</dbReference>
<dbReference type="SMART" id="SM00448">
    <property type="entry name" value="REC"/>
    <property type="match status" value="1"/>
</dbReference>
<feature type="domain" description="Response regulatory" evidence="3">
    <location>
        <begin position="14"/>
        <end position="125"/>
    </location>
</feature>
<organism evidence="4 5">
    <name type="scientific">Caballeronia temeraria</name>
    <dbReference type="NCBI Taxonomy" id="1777137"/>
    <lineage>
        <taxon>Bacteria</taxon>
        <taxon>Pseudomonadati</taxon>
        <taxon>Pseudomonadota</taxon>
        <taxon>Betaproteobacteria</taxon>
        <taxon>Burkholderiales</taxon>
        <taxon>Burkholderiaceae</taxon>
        <taxon>Caballeronia</taxon>
    </lineage>
</organism>
<dbReference type="InterPro" id="IPR011006">
    <property type="entry name" value="CheY-like_superfamily"/>
</dbReference>
<accession>A0A158CPQ2</accession>
<sequence length="128" mass="14242">MTSKENNERGRSPAVLLIDDDFDTRQVWSMVFELEGLTAITATDGEEGLNKAQALRPDIVICDFMMPGMNGLEVCRRLRADGRFEGVALILWSAARGIDPDNLADLLVEKPAKPEVVLAHVRDLLHLR</sequence>
<reference evidence="5" key="1">
    <citation type="submission" date="2016-01" db="EMBL/GenBank/DDBJ databases">
        <authorList>
            <person name="Peeters Charlotte."/>
        </authorList>
    </citation>
    <scope>NUCLEOTIDE SEQUENCE [LARGE SCALE GENOMIC DNA]</scope>
</reference>
<dbReference type="Pfam" id="PF00072">
    <property type="entry name" value="Response_reg"/>
    <property type="match status" value="1"/>
</dbReference>
<evidence type="ECO:0000313" key="5">
    <source>
        <dbReference type="Proteomes" id="UP000054624"/>
    </source>
</evidence>
<dbReference type="RefSeq" id="WP_061163500.1">
    <property type="nucleotide sequence ID" value="NZ_FCOI02000026.1"/>
</dbReference>
<protein>
    <submittedName>
        <fullName evidence="4">Two component transcriptional regulator</fullName>
    </submittedName>
</protein>
<keyword evidence="1 2" id="KW-0597">Phosphoprotein</keyword>
<dbReference type="InterPro" id="IPR050595">
    <property type="entry name" value="Bact_response_regulator"/>
</dbReference>
<dbReference type="GO" id="GO:0000160">
    <property type="term" value="P:phosphorelay signal transduction system"/>
    <property type="evidence" value="ECO:0007669"/>
    <property type="project" value="InterPro"/>
</dbReference>
<dbReference type="PANTHER" id="PTHR44591:SF3">
    <property type="entry name" value="RESPONSE REGULATORY DOMAIN-CONTAINING PROTEIN"/>
    <property type="match status" value="1"/>
</dbReference>
<dbReference type="OrthoDB" id="9800897at2"/>
<evidence type="ECO:0000256" key="2">
    <source>
        <dbReference type="PROSITE-ProRule" id="PRU00169"/>
    </source>
</evidence>
<dbReference type="InterPro" id="IPR001789">
    <property type="entry name" value="Sig_transdc_resp-reg_receiver"/>
</dbReference>
<dbReference type="SUPFAM" id="SSF52172">
    <property type="entry name" value="CheY-like"/>
    <property type="match status" value="1"/>
</dbReference>
<evidence type="ECO:0000313" key="4">
    <source>
        <dbReference type="EMBL" id="SAK84322.1"/>
    </source>
</evidence>